<dbReference type="SUPFAM" id="SSF81343">
    <property type="entry name" value="Fumarate reductase respiratory complex transmembrane subunits"/>
    <property type="match status" value="1"/>
</dbReference>
<dbReference type="EMBL" id="CP099959">
    <property type="protein sequence ID" value="XCC58547.1"/>
    <property type="molecule type" value="Genomic_DNA"/>
</dbReference>
<dbReference type="PANTHER" id="PTHR41910">
    <property type="entry name" value="SUCCINATE DEHYDROGENASE 2 MEMBRANE SUBUNIT SDHC"/>
    <property type="match status" value="1"/>
</dbReference>
<proteinExistence type="inferred from homology"/>
<dbReference type="Pfam" id="PF01127">
    <property type="entry name" value="Sdh_cyt"/>
    <property type="match status" value="1"/>
</dbReference>
<dbReference type="RefSeq" id="WP_353439808.1">
    <property type="nucleotide sequence ID" value="NZ_CP099959.1"/>
</dbReference>
<feature type="transmembrane region" description="Helical" evidence="13">
    <location>
        <begin position="20"/>
        <end position="44"/>
    </location>
</feature>
<evidence type="ECO:0000256" key="9">
    <source>
        <dbReference type="ARBA" id="ARBA00022989"/>
    </source>
</evidence>
<reference evidence="14" key="1">
    <citation type="submission" date="2022-06" db="EMBL/GenBank/DDBJ databases">
        <title>New Polynucleobacter species.</title>
        <authorList>
            <person name="Hahn M.W."/>
        </authorList>
    </citation>
    <scope>NUCLEOTIDE SEQUENCE</scope>
    <source>
        <strain evidence="14">UK-FUSCHL-C3</strain>
    </source>
</reference>
<dbReference type="GO" id="GO:0046872">
    <property type="term" value="F:metal ion binding"/>
    <property type="evidence" value="ECO:0007669"/>
    <property type="project" value="UniProtKB-KW"/>
</dbReference>
<protein>
    <recommendedName>
        <fullName evidence="5">Succinate dehydrogenase cytochrome b556 subunit</fullName>
    </recommendedName>
</protein>
<evidence type="ECO:0000313" key="14">
    <source>
        <dbReference type="EMBL" id="XCC58547.1"/>
    </source>
</evidence>
<keyword evidence="11 13" id="KW-0472">Membrane</keyword>
<dbReference type="InterPro" id="IPR039023">
    <property type="entry name" value="SdhC_prok"/>
</dbReference>
<evidence type="ECO:0000256" key="8">
    <source>
        <dbReference type="ARBA" id="ARBA00022723"/>
    </source>
</evidence>
<keyword evidence="7 13" id="KW-0812">Transmembrane</keyword>
<dbReference type="Gene3D" id="1.20.1300.10">
    <property type="entry name" value="Fumarate reductase/succinate dehydrogenase, transmembrane subunit"/>
    <property type="match status" value="1"/>
</dbReference>
<keyword evidence="9 13" id="KW-1133">Transmembrane helix</keyword>
<keyword evidence="10" id="KW-0408">Iron</keyword>
<gene>
    <name evidence="14" type="primary">sdhC</name>
    <name evidence="14" type="ORF">NKE59_04495</name>
</gene>
<dbReference type="GO" id="GO:0009055">
    <property type="term" value="F:electron transfer activity"/>
    <property type="evidence" value="ECO:0007669"/>
    <property type="project" value="InterPro"/>
</dbReference>
<evidence type="ECO:0000256" key="7">
    <source>
        <dbReference type="ARBA" id="ARBA00022692"/>
    </source>
</evidence>
<evidence type="ECO:0000256" key="1">
    <source>
        <dbReference type="ARBA" id="ARBA00001971"/>
    </source>
</evidence>
<dbReference type="InterPro" id="IPR034804">
    <property type="entry name" value="SQR/QFR_C/D"/>
</dbReference>
<evidence type="ECO:0000256" key="12">
    <source>
        <dbReference type="ARBA" id="ARBA00025912"/>
    </source>
</evidence>
<evidence type="ECO:0000256" key="10">
    <source>
        <dbReference type="ARBA" id="ARBA00023004"/>
    </source>
</evidence>
<comment type="similarity">
    <text evidence="4">Belongs to the cytochrome b560 family.</text>
</comment>
<evidence type="ECO:0000256" key="13">
    <source>
        <dbReference type="SAM" id="Phobius"/>
    </source>
</evidence>
<keyword evidence="8" id="KW-0479">Metal-binding</keyword>
<evidence type="ECO:0000256" key="2">
    <source>
        <dbReference type="ARBA" id="ARBA00004050"/>
    </source>
</evidence>
<dbReference type="AlphaFoldDB" id="A0AAU8A575"/>
<evidence type="ECO:0000256" key="6">
    <source>
        <dbReference type="ARBA" id="ARBA00022617"/>
    </source>
</evidence>
<name>A0AAU8A575_9BURK</name>
<feature type="transmembrane region" description="Helical" evidence="13">
    <location>
        <begin position="64"/>
        <end position="88"/>
    </location>
</feature>
<dbReference type="NCBIfam" id="TIGR02970">
    <property type="entry name" value="succ_dehyd_cytB"/>
    <property type="match status" value="1"/>
</dbReference>
<dbReference type="GO" id="GO:0016020">
    <property type="term" value="C:membrane"/>
    <property type="evidence" value="ECO:0007669"/>
    <property type="project" value="UniProtKB-SubCell"/>
</dbReference>
<comment type="subcellular location">
    <subcellularLocation>
        <location evidence="3">Membrane</location>
    </subcellularLocation>
</comment>
<keyword evidence="6" id="KW-0349">Heme</keyword>
<comment type="cofactor">
    <cofactor evidence="1">
        <name>heme</name>
        <dbReference type="ChEBI" id="CHEBI:30413"/>
    </cofactor>
</comment>
<sequence>MSQKSMRQLDFRGRAHWSYFAYYLHRVSGLLLACFLPLHFFLLSRSLKGEAELASYLKLTDFPIFKFGEWALVTLLALHLIGGTRLLVIEFGVWKGLRKAWIQMAVLGSLVCGGLFLILSR</sequence>
<evidence type="ECO:0000256" key="5">
    <source>
        <dbReference type="ARBA" id="ARBA00020076"/>
    </source>
</evidence>
<feature type="transmembrane region" description="Helical" evidence="13">
    <location>
        <begin position="100"/>
        <end position="119"/>
    </location>
</feature>
<comment type="subunit">
    <text evidence="12">Part of an enzyme complex containing four subunits: a flavoprotein, an iron-sulfur protein, plus two membrane-anchoring proteins, SdhC and SdhD. The complex can form homotrimers.</text>
</comment>
<evidence type="ECO:0000256" key="3">
    <source>
        <dbReference type="ARBA" id="ARBA00004370"/>
    </source>
</evidence>
<organism evidence="14">
    <name type="scientific">Polynucleobacter sp. UK-FUSCHL-C3</name>
    <dbReference type="NCBI Taxonomy" id="2955208"/>
    <lineage>
        <taxon>Bacteria</taxon>
        <taxon>Pseudomonadati</taxon>
        <taxon>Pseudomonadota</taxon>
        <taxon>Betaproteobacteria</taxon>
        <taxon>Burkholderiales</taxon>
        <taxon>Burkholderiaceae</taxon>
        <taxon>Polynucleobacter</taxon>
    </lineage>
</organism>
<dbReference type="GO" id="GO:0006099">
    <property type="term" value="P:tricarboxylic acid cycle"/>
    <property type="evidence" value="ECO:0007669"/>
    <property type="project" value="InterPro"/>
</dbReference>
<comment type="function">
    <text evidence="2">Membrane-anchoring subunit of succinate dehydrogenase (SDH).</text>
</comment>
<accession>A0AAU8A575</accession>
<dbReference type="InterPro" id="IPR000701">
    <property type="entry name" value="SuccDH_FuR_B_TM-su"/>
</dbReference>
<dbReference type="InterPro" id="IPR014314">
    <property type="entry name" value="Succ_DH_cytb556"/>
</dbReference>
<evidence type="ECO:0000256" key="11">
    <source>
        <dbReference type="ARBA" id="ARBA00023136"/>
    </source>
</evidence>
<evidence type="ECO:0000256" key="4">
    <source>
        <dbReference type="ARBA" id="ARBA00007244"/>
    </source>
</evidence>
<dbReference type="PANTHER" id="PTHR41910:SF1">
    <property type="entry name" value="SUCCINATE DEHYDROGENASE HYDROPHOBIC MEMBRANE ANCHOR SUBUNIT"/>
    <property type="match status" value="1"/>
</dbReference>